<dbReference type="Proteomes" id="UP001595191">
    <property type="component" value="Unassembled WGS sequence"/>
</dbReference>
<comment type="caution">
    <text evidence="1">The sequence shown here is derived from an EMBL/GenBank/DDBJ whole genome shotgun (WGS) entry which is preliminary data.</text>
</comment>
<dbReference type="EMBL" id="JBHFPV010000002">
    <property type="protein sequence ID" value="MFH6603658.1"/>
    <property type="molecule type" value="Genomic_DNA"/>
</dbReference>
<gene>
    <name evidence="1" type="ORF">ACEZ3G_09235</name>
</gene>
<proteinExistence type="predicted"/>
<protein>
    <submittedName>
        <fullName evidence="1">Arylsulfatase</fullName>
    </submittedName>
</protein>
<evidence type="ECO:0000313" key="2">
    <source>
        <dbReference type="Proteomes" id="UP001595191"/>
    </source>
</evidence>
<organism evidence="1 2">
    <name type="scientific">Meishania litoralis</name>
    <dbReference type="NCBI Taxonomy" id="3434685"/>
    <lineage>
        <taxon>Bacteria</taxon>
        <taxon>Pseudomonadati</taxon>
        <taxon>Bacteroidota</taxon>
        <taxon>Flavobacteriia</taxon>
        <taxon>Flavobacteriales</taxon>
        <taxon>Flavobacteriaceae</taxon>
        <taxon>Meishania</taxon>
    </lineage>
</organism>
<sequence>MNTFLRKICRLLVLSILMVAASCNLSGKKTNKEVGEAKNKIIDRRPNILLIYVDDLGYGDVSAYGGTELATPNIDRIAKNGIRFTNGYATSATCTPSRYAILSGEYPWRNQKAHILPGNAPLLFDTSRETFPSMLKKANYTTAVIGKWHLGLGGETLDWNSEIKPGPNEIGFDYSYILASTNDRVPSVYVENDKVVGLSPDDSLEVSYNENFPGEPTGKENPELLKLHPSHGHDMSIHNGISRIGYMKGGKSALFIDENMSDTIMVKTKEFISSNKNNPFFLFYSLHQPHVPRTPHPRFVGSSGMGPRGDAILEADWTIGQILDQLENLGIAENTIVVFSSDNGPVLDDGYQDNAVEKIGNHKPGGPLRGGKYSMFDAGTRVPFLVSWPGTIKASTSDALVCQLDLMGSFASLLGLENSALDSEDTLDVFLGKSHKGRTQLVLEAMGKTFYRQGDWIMIPPYEGPKIINKWVRNETGNLEEYQLFNIKEDIAQQNNLADKYPEKVKELTKAMNEVKNKG</sequence>
<name>A0ACC7LIQ6_9FLAO</name>
<reference evidence="1" key="1">
    <citation type="submission" date="2024-09" db="EMBL/GenBank/DDBJ databases">
        <authorList>
            <person name="Liu J."/>
        </authorList>
    </citation>
    <scope>NUCLEOTIDE SEQUENCE</scope>
    <source>
        <strain evidence="1">NBU2967</strain>
    </source>
</reference>
<accession>A0ACC7LIQ6</accession>
<keyword evidence="2" id="KW-1185">Reference proteome</keyword>
<evidence type="ECO:0000313" key="1">
    <source>
        <dbReference type="EMBL" id="MFH6603658.1"/>
    </source>
</evidence>